<organism evidence="9 10">
    <name type="scientific">Catellatospora coxensis</name>
    <dbReference type="NCBI Taxonomy" id="310354"/>
    <lineage>
        <taxon>Bacteria</taxon>
        <taxon>Bacillati</taxon>
        <taxon>Actinomycetota</taxon>
        <taxon>Actinomycetes</taxon>
        <taxon>Micromonosporales</taxon>
        <taxon>Micromonosporaceae</taxon>
        <taxon>Catellatospora</taxon>
    </lineage>
</organism>
<feature type="domain" description="EamA" evidence="8">
    <location>
        <begin position="20"/>
        <end position="152"/>
    </location>
</feature>
<evidence type="ECO:0000256" key="6">
    <source>
        <dbReference type="ARBA" id="ARBA00023136"/>
    </source>
</evidence>
<dbReference type="Pfam" id="PF00892">
    <property type="entry name" value="EamA"/>
    <property type="match status" value="2"/>
</dbReference>
<evidence type="ECO:0000313" key="10">
    <source>
        <dbReference type="Proteomes" id="UP000630887"/>
    </source>
</evidence>
<feature type="transmembrane region" description="Helical" evidence="7">
    <location>
        <begin position="163"/>
        <end position="183"/>
    </location>
</feature>
<dbReference type="AlphaFoldDB" id="A0A8J3L1W2"/>
<dbReference type="PANTHER" id="PTHR32322:SF18">
    <property type="entry name" value="S-ADENOSYLMETHIONINE_S-ADENOSYLHOMOCYSTEINE TRANSPORTER"/>
    <property type="match status" value="1"/>
</dbReference>
<evidence type="ECO:0000256" key="1">
    <source>
        <dbReference type="ARBA" id="ARBA00004651"/>
    </source>
</evidence>
<keyword evidence="5 7" id="KW-1133">Transmembrane helix</keyword>
<feature type="domain" description="EamA" evidence="8">
    <location>
        <begin position="164"/>
        <end position="304"/>
    </location>
</feature>
<dbReference type="PANTHER" id="PTHR32322">
    <property type="entry name" value="INNER MEMBRANE TRANSPORTER"/>
    <property type="match status" value="1"/>
</dbReference>
<dbReference type="InterPro" id="IPR050638">
    <property type="entry name" value="AA-Vitamin_Transporters"/>
</dbReference>
<dbReference type="GO" id="GO:0005886">
    <property type="term" value="C:plasma membrane"/>
    <property type="evidence" value="ECO:0007669"/>
    <property type="project" value="UniProtKB-SubCell"/>
</dbReference>
<dbReference type="InterPro" id="IPR000620">
    <property type="entry name" value="EamA_dom"/>
</dbReference>
<dbReference type="RefSeq" id="WP_203698914.1">
    <property type="nucleotide sequence ID" value="NZ_BAAALC010000004.1"/>
</dbReference>
<keyword evidence="6 7" id="KW-0472">Membrane</keyword>
<reference evidence="9 10" key="1">
    <citation type="submission" date="2021-01" db="EMBL/GenBank/DDBJ databases">
        <title>Whole genome shotgun sequence of Catellatospora coxensis NBRC 107359.</title>
        <authorList>
            <person name="Komaki H."/>
            <person name="Tamura T."/>
        </authorList>
    </citation>
    <scope>NUCLEOTIDE SEQUENCE [LARGE SCALE GENOMIC DNA]</scope>
    <source>
        <strain evidence="9 10">NBRC 107359</strain>
    </source>
</reference>
<keyword evidence="3" id="KW-1003">Cell membrane</keyword>
<accession>A0A8J3L1W2</accession>
<dbReference type="Proteomes" id="UP000630887">
    <property type="component" value="Unassembled WGS sequence"/>
</dbReference>
<sequence>MESSTGLAPSRAGRTASYGRGMFYVAVAATAWGTGGAVAAVLYRTSGLGPVAVSFWRLVLGIAVLAGLHLALGERFGARRRDALVLGAGLAVYQTAYYGSIAYAGLAVGTVVTLGACPVVIALAARWALGEALSAGRVAAVAVGLAGLVLLVGGGVQAGSAPVLGVGFGLLSAAGYAVVTIYSRRAGGDLSGATVGSFAVAACCVLPIALVEGLLPAAGGPADVSAGGLAGTVGWLLYLGAVPTALAYRLFFAGVAAVPATVTAVVTLVEPVAGVLIAVGLLGERITPVAAAGAALMLAAVAGLARTG</sequence>
<proteinExistence type="inferred from homology"/>
<dbReference type="SUPFAM" id="SSF103481">
    <property type="entry name" value="Multidrug resistance efflux transporter EmrE"/>
    <property type="match status" value="2"/>
</dbReference>
<protein>
    <submittedName>
        <fullName evidence="9">Membrane protein</fullName>
    </submittedName>
</protein>
<feature type="transmembrane region" description="Helical" evidence="7">
    <location>
        <begin position="138"/>
        <end position="157"/>
    </location>
</feature>
<feature type="transmembrane region" description="Helical" evidence="7">
    <location>
        <begin position="195"/>
        <end position="215"/>
    </location>
</feature>
<evidence type="ECO:0000256" key="3">
    <source>
        <dbReference type="ARBA" id="ARBA00022475"/>
    </source>
</evidence>
<evidence type="ECO:0000256" key="7">
    <source>
        <dbReference type="SAM" id="Phobius"/>
    </source>
</evidence>
<keyword evidence="4 7" id="KW-0812">Transmembrane</keyword>
<feature type="transmembrane region" description="Helical" evidence="7">
    <location>
        <begin position="84"/>
        <end position="105"/>
    </location>
</feature>
<feature type="transmembrane region" description="Helical" evidence="7">
    <location>
        <begin position="21"/>
        <end position="43"/>
    </location>
</feature>
<feature type="transmembrane region" description="Helical" evidence="7">
    <location>
        <begin position="55"/>
        <end position="72"/>
    </location>
</feature>
<feature type="transmembrane region" description="Helical" evidence="7">
    <location>
        <begin position="227"/>
        <end position="248"/>
    </location>
</feature>
<feature type="transmembrane region" description="Helical" evidence="7">
    <location>
        <begin position="111"/>
        <end position="129"/>
    </location>
</feature>
<feature type="transmembrane region" description="Helical" evidence="7">
    <location>
        <begin position="255"/>
        <end position="280"/>
    </location>
</feature>
<dbReference type="InterPro" id="IPR037185">
    <property type="entry name" value="EmrE-like"/>
</dbReference>
<evidence type="ECO:0000256" key="4">
    <source>
        <dbReference type="ARBA" id="ARBA00022692"/>
    </source>
</evidence>
<gene>
    <name evidence="9" type="ORF">Cco03nite_76550</name>
</gene>
<evidence type="ECO:0000313" key="9">
    <source>
        <dbReference type="EMBL" id="GIG10955.1"/>
    </source>
</evidence>
<comment type="subcellular location">
    <subcellularLocation>
        <location evidence="1">Cell membrane</location>
        <topology evidence="1">Multi-pass membrane protein</topology>
    </subcellularLocation>
</comment>
<keyword evidence="10" id="KW-1185">Reference proteome</keyword>
<dbReference type="EMBL" id="BONI01000107">
    <property type="protein sequence ID" value="GIG10955.1"/>
    <property type="molecule type" value="Genomic_DNA"/>
</dbReference>
<evidence type="ECO:0000259" key="8">
    <source>
        <dbReference type="Pfam" id="PF00892"/>
    </source>
</evidence>
<feature type="transmembrane region" description="Helical" evidence="7">
    <location>
        <begin position="286"/>
        <end position="305"/>
    </location>
</feature>
<evidence type="ECO:0000256" key="2">
    <source>
        <dbReference type="ARBA" id="ARBA00007362"/>
    </source>
</evidence>
<name>A0A8J3L1W2_9ACTN</name>
<evidence type="ECO:0000256" key="5">
    <source>
        <dbReference type="ARBA" id="ARBA00022989"/>
    </source>
</evidence>
<comment type="caution">
    <text evidence="9">The sequence shown here is derived from an EMBL/GenBank/DDBJ whole genome shotgun (WGS) entry which is preliminary data.</text>
</comment>
<comment type="similarity">
    <text evidence="2">Belongs to the EamA transporter family.</text>
</comment>